<dbReference type="GeneTree" id="ENSGT00390000004757"/>
<feature type="compositionally biased region" description="Low complexity" evidence="1">
    <location>
        <begin position="14"/>
        <end position="29"/>
    </location>
</feature>
<name>A0A452F856_CAPHI</name>
<dbReference type="Ensembl" id="ENSCHIT00000028397.1">
    <property type="protein sequence ID" value="ENSCHIP00000020561.1"/>
    <property type="gene ID" value="ENSCHIG00000019174.1"/>
</dbReference>
<reference evidence="2 3" key="1">
    <citation type="submission" date="2016-04" db="EMBL/GenBank/DDBJ databases">
        <title>Polished mammalian reference genomes with single-molecule sequencing and chromosome conformation capture applied to the Capra hircus genome.</title>
        <authorList>
            <person name="Bickhart D.M."/>
            <person name="Koren S."/>
            <person name="Rosen B."/>
            <person name="Hastie A."/>
            <person name="Liachko I."/>
            <person name="Sullivan S.T."/>
            <person name="Burton J."/>
            <person name="Sayre B.L."/>
            <person name="Huson H.J."/>
            <person name="Lee J."/>
            <person name="Lam E."/>
            <person name="Kelley C.M."/>
            <person name="Hutchison J.L."/>
            <person name="Zhou Y."/>
            <person name="Sun J."/>
            <person name="Crisa A."/>
            <person name="Schwartz J.C."/>
            <person name="Hammond J.A."/>
            <person name="Schroeder S.G."/>
            <person name="Liu G.E."/>
            <person name="Dunham M."/>
            <person name="Shendure J."/>
            <person name="Sonstegard T.S."/>
            <person name="Phillippy A.M."/>
            <person name="Van Tassell C.P."/>
            <person name="Smith T.P."/>
        </authorList>
    </citation>
    <scope>NUCLEOTIDE SEQUENCE [LARGE SCALE GENOMIC DNA]</scope>
</reference>
<dbReference type="STRING" id="9925.ENSCHIP00000020561"/>
<feature type="compositionally biased region" description="Basic and acidic residues" evidence="1">
    <location>
        <begin position="89"/>
        <end position="99"/>
    </location>
</feature>
<protein>
    <submittedName>
        <fullName evidence="2">Uncharacterized protein</fullName>
    </submittedName>
</protein>
<feature type="compositionally biased region" description="Low complexity" evidence="1">
    <location>
        <begin position="76"/>
        <end position="88"/>
    </location>
</feature>
<evidence type="ECO:0000313" key="3">
    <source>
        <dbReference type="Proteomes" id="UP000291000"/>
    </source>
</evidence>
<dbReference type="Proteomes" id="UP000291000">
    <property type="component" value="Chromosome 14"/>
</dbReference>
<dbReference type="AlphaFoldDB" id="A0A452F856"/>
<proteinExistence type="predicted"/>
<accession>A0A452F856</accession>
<evidence type="ECO:0000313" key="2">
    <source>
        <dbReference type="Ensembl" id="ENSCHIP00000020561.1"/>
    </source>
</evidence>
<keyword evidence="3" id="KW-1185">Reference proteome</keyword>
<feature type="region of interest" description="Disordered" evidence="1">
    <location>
        <begin position="1"/>
        <end position="116"/>
    </location>
</feature>
<sequence length="116" mass="12126">MAASRASQRAVEGLLKNKSSTTSSLAASAEQPGDKRSQKWDGMNIQATSSSTRSLGTPSHSMVGDEEDPLSDSETAEALTPETAAAESSEPKYQVHEPESSGDEDTDLSPVEGGKK</sequence>
<dbReference type="EMBL" id="LWLT01000011">
    <property type="status" value="NOT_ANNOTATED_CDS"/>
    <property type="molecule type" value="Genomic_DNA"/>
</dbReference>
<organism evidence="2 3">
    <name type="scientific">Capra hircus</name>
    <name type="common">Goat</name>
    <dbReference type="NCBI Taxonomy" id="9925"/>
    <lineage>
        <taxon>Eukaryota</taxon>
        <taxon>Metazoa</taxon>
        <taxon>Chordata</taxon>
        <taxon>Craniata</taxon>
        <taxon>Vertebrata</taxon>
        <taxon>Euteleostomi</taxon>
        <taxon>Mammalia</taxon>
        <taxon>Eutheria</taxon>
        <taxon>Laurasiatheria</taxon>
        <taxon>Artiodactyla</taxon>
        <taxon>Ruminantia</taxon>
        <taxon>Pecora</taxon>
        <taxon>Bovidae</taxon>
        <taxon>Caprinae</taxon>
        <taxon>Capra</taxon>
    </lineage>
</organism>
<dbReference type="Gene3D" id="6.10.250.1050">
    <property type="match status" value="1"/>
</dbReference>
<reference evidence="2" key="2">
    <citation type="submission" date="2025-08" db="UniProtKB">
        <authorList>
            <consortium name="Ensembl"/>
        </authorList>
    </citation>
    <scope>IDENTIFICATION</scope>
</reference>
<evidence type="ECO:0000256" key="1">
    <source>
        <dbReference type="SAM" id="MobiDB-lite"/>
    </source>
</evidence>
<reference evidence="2" key="3">
    <citation type="submission" date="2025-09" db="UniProtKB">
        <authorList>
            <consortium name="Ensembl"/>
        </authorList>
    </citation>
    <scope>IDENTIFICATION</scope>
</reference>
<feature type="compositionally biased region" description="Polar residues" evidence="1">
    <location>
        <begin position="45"/>
        <end position="60"/>
    </location>
</feature>
<feature type="compositionally biased region" description="Acidic residues" evidence="1">
    <location>
        <begin position="64"/>
        <end position="75"/>
    </location>
</feature>